<proteinExistence type="predicted"/>
<dbReference type="InterPro" id="IPR036770">
    <property type="entry name" value="Ankyrin_rpt-contain_sf"/>
</dbReference>
<dbReference type="Proteomes" id="UP001433268">
    <property type="component" value="Unassembled WGS sequence"/>
</dbReference>
<reference evidence="4 5" key="1">
    <citation type="submission" date="2023-01" db="EMBL/GenBank/DDBJ databases">
        <title>Analysis of 21 Apiospora genomes using comparative genomics revels a genus with tremendous synthesis potential of carbohydrate active enzymes and secondary metabolites.</title>
        <authorList>
            <person name="Sorensen T."/>
        </authorList>
    </citation>
    <scope>NUCLEOTIDE SEQUENCE [LARGE SCALE GENOMIC DNA]</scope>
    <source>
        <strain evidence="4 5">CBS 114990</strain>
    </source>
</reference>
<comment type="caution">
    <text evidence="4">The sequence shown here is derived from an EMBL/GenBank/DDBJ whole genome shotgun (WGS) entry which is preliminary data.</text>
</comment>
<sequence>MSSLSEPTPPPDGKVEWNLPEDEYGKRLRSIIMEDDVAALEEYLEPFHHRRVMPCTWGQPNPWQTAIYYGKFEVLRVLVKYVDYRYKYDGQGKEWQVPDEYPDCRHLFHEACYSCHADIIHFLLDRFGPEVVRAPAPDGLTPILAVCRSIDARPEAPRGMTIEKHLARCEGLVKLLLGLGADAGDRYFAKEDGGGGVLTATTVSYAAELAPRSVIERLLDHGADINARVAYEAIGGGVGNSTLLHIAARNLNADVVQFLLEKPEGRAMASVRDAEGRTPLHCLATRRSRHERASRAHYPFQDRAQLGRRAVEIAEALLPYSDLEAPGGPEGKTPFFLVAEFYDGSYEEEEPPSWDAVIRLLLDRGADPTTTDREGNTALSSLVRLRPFDPAAELLEHFADAANKDGDTASHLAASMHKGYLLDLPTPEDPVYHEWEGFGRRHRATIEGQRKILDLVASAS</sequence>
<keyword evidence="2" id="KW-0677">Repeat</keyword>
<organism evidence="4 5">
    <name type="scientific">Apiospora hydei</name>
    <dbReference type="NCBI Taxonomy" id="1337664"/>
    <lineage>
        <taxon>Eukaryota</taxon>
        <taxon>Fungi</taxon>
        <taxon>Dikarya</taxon>
        <taxon>Ascomycota</taxon>
        <taxon>Pezizomycotina</taxon>
        <taxon>Sordariomycetes</taxon>
        <taxon>Xylariomycetidae</taxon>
        <taxon>Amphisphaeriales</taxon>
        <taxon>Apiosporaceae</taxon>
        <taxon>Apiospora</taxon>
    </lineage>
</organism>
<keyword evidence="5" id="KW-1185">Reference proteome</keyword>
<dbReference type="PANTHER" id="PTHR24161">
    <property type="entry name" value="ANK_REP_REGION DOMAIN-CONTAINING PROTEIN-RELATED"/>
    <property type="match status" value="1"/>
</dbReference>
<dbReference type="EMBL" id="JAQQWN010000006">
    <property type="protein sequence ID" value="KAK8079444.1"/>
    <property type="molecule type" value="Genomic_DNA"/>
</dbReference>
<keyword evidence="3" id="KW-0040">ANK repeat</keyword>
<protein>
    <recommendedName>
        <fullName evidence="1">protein S-acyltransferase</fullName>
        <ecNumber evidence="1">2.3.1.225</ecNumber>
    </recommendedName>
</protein>
<evidence type="ECO:0000256" key="1">
    <source>
        <dbReference type="ARBA" id="ARBA00012210"/>
    </source>
</evidence>
<dbReference type="PANTHER" id="PTHR24161:SF85">
    <property type="entry name" value="PALMITOYLTRANSFERASE HIP14"/>
    <property type="match status" value="1"/>
</dbReference>
<dbReference type="RefSeq" id="XP_066666919.1">
    <property type="nucleotide sequence ID" value="XM_066811577.1"/>
</dbReference>
<evidence type="ECO:0000313" key="4">
    <source>
        <dbReference type="EMBL" id="KAK8079444.1"/>
    </source>
</evidence>
<dbReference type="GeneID" id="92044637"/>
<evidence type="ECO:0000313" key="5">
    <source>
        <dbReference type="Proteomes" id="UP001433268"/>
    </source>
</evidence>
<dbReference type="SMART" id="SM00248">
    <property type="entry name" value="ANK"/>
    <property type="match status" value="7"/>
</dbReference>
<evidence type="ECO:0000256" key="3">
    <source>
        <dbReference type="ARBA" id="ARBA00023043"/>
    </source>
</evidence>
<dbReference type="Pfam" id="PF12796">
    <property type="entry name" value="Ank_2"/>
    <property type="match status" value="1"/>
</dbReference>
<dbReference type="SUPFAM" id="SSF48403">
    <property type="entry name" value="Ankyrin repeat"/>
    <property type="match status" value="1"/>
</dbReference>
<evidence type="ECO:0000256" key="2">
    <source>
        <dbReference type="ARBA" id="ARBA00022737"/>
    </source>
</evidence>
<name>A0ABR1WB83_9PEZI</name>
<gene>
    <name evidence="4" type="ORF">PG997_007262</name>
</gene>
<accession>A0ABR1WB83</accession>
<dbReference type="EC" id="2.3.1.225" evidence="1"/>
<dbReference type="Gene3D" id="1.25.40.20">
    <property type="entry name" value="Ankyrin repeat-containing domain"/>
    <property type="match status" value="2"/>
</dbReference>
<dbReference type="InterPro" id="IPR002110">
    <property type="entry name" value="Ankyrin_rpt"/>
</dbReference>